<reference evidence="4 5" key="1">
    <citation type="journal article" date="2018" name="PLoS Genet.">
        <title>Population sequencing reveals clonal diversity and ancestral inbreeding in the grapevine cultivar Chardonnay.</title>
        <authorList>
            <person name="Roach M.J."/>
            <person name="Johnson D.L."/>
            <person name="Bohlmann J."/>
            <person name="van Vuuren H.J."/>
            <person name="Jones S.J."/>
            <person name="Pretorius I.S."/>
            <person name="Schmidt S.A."/>
            <person name="Borneman A.R."/>
        </authorList>
    </citation>
    <scope>NUCLEOTIDE SEQUENCE [LARGE SCALE GENOMIC DNA]</scope>
    <source>
        <strain evidence="5">cv. Chardonnay</strain>
        <tissue evidence="4">Leaf</tissue>
    </source>
</reference>
<dbReference type="PROSITE" id="PS51916">
    <property type="entry name" value="DEUBAD"/>
    <property type="match status" value="1"/>
</dbReference>
<dbReference type="AlphaFoldDB" id="A0A438D0T0"/>
<comment type="subcellular location">
    <subcellularLocation>
        <location evidence="1">Nucleus</location>
    </subcellularLocation>
</comment>
<dbReference type="Proteomes" id="UP000288805">
    <property type="component" value="Unassembled WGS sequence"/>
</dbReference>
<proteinExistence type="predicted"/>
<evidence type="ECO:0000313" key="4">
    <source>
        <dbReference type="EMBL" id="RVW29055.1"/>
    </source>
</evidence>
<dbReference type="EMBL" id="QGNW01001864">
    <property type="protein sequence ID" value="RVW29055.1"/>
    <property type="molecule type" value="Genomic_DNA"/>
</dbReference>
<dbReference type="InterPro" id="IPR044867">
    <property type="entry name" value="DEUBAD_dom"/>
</dbReference>
<evidence type="ECO:0000313" key="5">
    <source>
        <dbReference type="Proteomes" id="UP000288805"/>
    </source>
</evidence>
<comment type="caution">
    <text evidence="4">The sequence shown here is derived from an EMBL/GenBank/DDBJ whole genome shotgun (WGS) entry which is preliminary data.</text>
</comment>
<accession>A0A438D0T0</accession>
<protein>
    <recommendedName>
        <fullName evidence="3">DEUBAD domain-containing protein</fullName>
    </recommendedName>
</protein>
<dbReference type="InterPro" id="IPR024867">
    <property type="entry name" value="NFRKB"/>
</dbReference>
<name>A0A438D0T0_VITVI</name>
<dbReference type="CDD" id="cd21865">
    <property type="entry name" value="DEUBAD_NFRKB"/>
    <property type="match status" value="1"/>
</dbReference>
<keyword evidence="2" id="KW-0539">Nucleus</keyword>
<dbReference type="PANTHER" id="PTHR13052:SF3">
    <property type="entry name" value="NUCLEAR FACTOR RELATED TO KAPPA-B-BINDING PROTEIN"/>
    <property type="match status" value="1"/>
</dbReference>
<feature type="domain" description="DEUBAD" evidence="3">
    <location>
        <begin position="150"/>
        <end position="263"/>
    </location>
</feature>
<evidence type="ECO:0000259" key="3">
    <source>
        <dbReference type="PROSITE" id="PS51916"/>
    </source>
</evidence>
<gene>
    <name evidence="4" type="ORF">CK203_091595</name>
</gene>
<dbReference type="GO" id="GO:0031011">
    <property type="term" value="C:Ino80 complex"/>
    <property type="evidence" value="ECO:0007669"/>
    <property type="project" value="InterPro"/>
</dbReference>
<dbReference type="PANTHER" id="PTHR13052">
    <property type="entry name" value="NFRKB-RELATED"/>
    <property type="match status" value="1"/>
</dbReference>
<organism evidence="4 5">
    <name type="scientific">Vitis vinifera</name>
    <name type="common">Grape</name>
    <dbReference type="NCBI Taxonomy" id="29760"/>
    <lineage>
        <taxon>Eukaryota</taxon>
        <taxon>Viridiplantae</taxon>
        <taxon>Streptophyta</taxon>
        <taxon>Embryophyta</taxon>
        <taxon>Tracheophyta</taxon>
        <taxon>Spermatophyta</taxon>
        <taxon>Magnoliopsida</taxon>
        <taxon>eudicotyledons</taxon>
        <taxon>Gunneridae</taxon>
        <taxon>Pentapetalae</taxon>
        <taxon>rosids</taxon>
        <taxon>Vitales</taxon>
        <taxon>Vitaceae</taxon>
        <taxon>Viteae</taxon>
        <taxon>Vitis</taxon>
    </lineage>
</organism>
<sequence>MHIYRELAVIGLHRSKYSDRLLSLLLLLVSAYELSEIGCYKLQRWLRICSHSRRPSAGNQHFHSDDLTLWNWIIAFIVLSFSMGIQKIGRHVSGVSSNHRRVSSSSNGDNMVLEENQASGTSFEDDSDDCEFAEVRCELGMVEGQLCNIPFELYDLPDLREILSLDTWNSCLTEDERFYLSSYLPDMDQQTFWLTMKELLGGSDIFFGSPLDIFFNRLKGGFYPPKVAWFREGLQFLQRIKYYHSLRFYHDSMTQMFINMRKIWAHCEMSTGVEERIYSWTRKKRKVTDLLDLNTYPEDGFLLGKEVNPEPATHQLSRQAKSVKSRRENKLLLPLVANGKKSVALKSGGKGFLKMKASVNGSSEKHNGTLEQSYSAPRGVLKMVHRVPSIQPKQSRVVSTQQQPTLLVKDLPVYTHQWDAGGFCETPFLWQKVGCGEVHRTSKQPWCIQSQQESEHLRITTGSSRHPESIVRKVKRERNPSLDDTIDLGEHKLCGGDAGIWKGDKIGPNGEHEPSMDSKETRCAYSSENLRQSLGMEDTELPMRSLARHPFGVQCYEQNWHIEPMQKGTIMQPGIPAVMSGIPDIGNEEQEKFMASSNQMKNQVDVGVGGSEKLYKQPSALKGFQNDLVLPLTYKRRKTRAKLNSTDSVKPLTVGADLKSATPKEANRAKAVKIMFKGWKEQSLDKKS</sequence>
<evidence type="ECO:0000256" key="2">
    <source>
        <dbReference type="ARBA" id="ARBA00023242"/>
    </source>
</evidence>
<evidence type="ECO:0000256" key="1">
    <source>
        <dbReference type="ARBA" id="ARBA00004123"/>
    </source>
</evidence>